<dbReference type="AlphaFoldDB" id="A0AAV2PUL1"/>
<organism evidence="1 2">
    <name type="scientific">Meganyctiphanes norvegica</name>
    <name type="common">Northern krill</name>
    <name type="synonym">Thysanopoda norvegica</name>
    <dbReference type="NCBI Taxonomy" id="48144"/>
    <lineage>
        <taxon>Eukaryota</taxon>
        <taxon>Metazoa</taxon>
        <taxon>Ecdysozoa</taxon>
        <taxon>Arthropoda</taxon>
        <taxon>Crustacea</taxon>
        <taxon>Multicrustacea</taxon>
        <taxon>Malacostraca</taxon>
        <taxon>Eumalacostraca</taxon>
        <taxon>Eucarida</taxon>
        <taxon>Euphausiacea</taxon>
        <taxon>Euphausiidae</taxon>
        <taxon>Meganyctiphanes</taxon>
    </lineage>
</organism>
<evidence type="ECO:0000313" key="1">
    <source>
        <dbReference type="EMBL" id="CAL4065616.1"/>
    </source>
</evidence>
<evidence type="ECO:0000313" key="2">
    <source>
        <dbReference type="Proteomes" id="UP001497623"/>
    </source>
</evidence>
<dbReference type="Proteomes" id="UP001497623">
    <property type="component" value="Unassembled WGS sequence"/>
</dbReference>
<protein>
    <submittedName>
        <fullName evidence="1">Uncharacterized protein</fullName>
    </submittedName>
</protein>
<reference evidence="1 2" key="1">
    <citation type="submission" date="2024-05" db="EMBL/GenBank/DDBJ databases">
        <authorList>
            <person name="Wallberg A."/>
        </authorList>
    </citation>
    <scope>NUCLEOTIDE SEQUENCE [LARGE SCALE GENOMIC DNA]</scope>
</reference>
<comment type="caution">
    <text evidence="1">The sequence shown here is derived from an EMBL/GenBank/DDBJ whole genome shotgun (WGS) entry which is preliminary data.</text>
</comment>
<sequence length="200" mass="23359">MEEYSPFKSSKMKWKPLSEIQERCRKTTNPVRQVSHGNIVTQVTPTTISSKQSELRNRCPIRCRGIVHSELPEATTDMKKTYITGCSNKFKLATWWNSMGLHNPGYKTPKTNVWYTSDIDKASECVERRRNSYENEMLEFAQCRSRSNDSVTIFSAKTKSNKMRNQKKNNSETDRYITIYENKMPVHEHAYETDVIEISQ</sequence>
<feature type="non-terminal residue" evidence="1">
    <location>
        <position position="200"/>
    </location>
</feature>
<proteinExistence type="predicted"/>
<name>A0AAV2PUL1_MEGNR</name>
<gene>
    <name evidence="1" type="ORF">MNOR_LOCUS4911</name>
</gene>
<accession>A0AAV2PUL1</accession>
<keyword evidence="2" id="KW-1185">Reference proteome</keyword>
<dbReference type="EMBL" id="CAXKWB010001834">
    <property type="protein sequence ID" value="CAL4065616.1"/>
    <property type="molecule type" value="Genomic_DNA"/>
</dbReference>